<dbReference type="RefSeq" id="WP_237486097.1">
    <property type="nucleotide sequence ID" value="NZ_CAKLCM010000003.1"/>
</dbReference>
<dbReference type="Proteomes" id="UP000838160">
    <property type="component" value="Unassembled WGS sequence"/>
</dbReference>
<dbReference type="InterPro" id="IPR051532">
    <property type="entry name" value="Ester_Hydrolysis_Enzymes"/>
</dbReference>
<keyword evidence="3" id="KW-1185">Reference proteome</keyword>
<dbReference type="SUPFAM" id="SSF52266">
    <property type="entry name" value="SGNH hydrolase"/>
    <property type="match status" value="1"/>
</dbReference>
<dbReference type="PANTHER" id="PTHR30383:SF29">
    <property type="entry name" value="SGNH HYDROLASE-TYPE ESTERASE DOMAIN-CONTAINING PROTEIN"/>
    <property type="match status" value="1"/>
</dbReference>
<protein>
    <recommendedName>
        <fullName evidence="1">SGNH hydrolase-type esterase domain-containing protein</fullName>
    </recommendedName>
</protein>
<evidence type="ECO:0000259" key="1">
    <source>
        <dbReference type="Pfam" id="PF13472"/>
    </source>
</evidence>
<evidence type="ECO:0000313" key="2">
    <source>
        <dbReference type="EMBL" id="CAH0529505.1"/>
    </source>
</evidence>
<name>A0ABN8DK79_9VIBR</name>
<comment type="caution">
    <text evidence="2">The sequence shown here is derived from an EMBL/GenBank/DDBJ whole genome shotgun (WGS) entry which is preliminary data.</text>
</comment>
<dbReference type="Gene3D" id="3.40.50.1110">
    <property type="entry name" value="SGNH hydrolase"/>
    <property type="match status" value="1"/>
</dbReference>
<organism evidence="2 3">
    <name type="scientific">Vibrio hippocampi</name>
    <dbReference type="NCBI Taxonomy" id="654686"/>
    <lineage>
        <taxon>Bacteria</taxon>
        <taxon>Pseudomonadati</taxon>
        <taxon>Pseudomonadota</taxon>
        <taxon>Gammaproteobacteria</taxon>
        <taxon>Vibrionales</taxon>
        <taxon>Vibrionaceae</taxon>
        <taxon>Vibrio</taxon>
    </lineage>
</organism>
<dbReference type="InterPro" id="IPR036514">
    <property type="entry name" value="SGNH_hydro_sf"/>
</dbReference>
<proteinExistence type="predicted"/>
<evidence type="ECO:0000313" key="3">
    <source>
        <dbReference type="Proteomes" id="UP000838160"/>
    </source>
</evidence>
<dbReference type="InterPro" id="IPR013830">
    <property type="entry name" value="SGNH_hydro"/>
</dbReference>
<gene>
    <name evidence="2" type="ORF">VHP8226_03259</name>
</gene>
<feature type="domain" description="SGNH hydrolase-type esterase" evidence="1">
    <location>
        <begin position="6"/>
        <end position="186"/>
    </location>
</feature>
<dbReference type="CDD" id="cd01839">
    <property type="entry name" value="SGNH_arylesterase_like"/>
    <property type="match status" value="1"/>
</dbReference>
<accession>A0ABN8DK79</accession>
<dbReference type="EMBL" id="CAKLCM010000003">
    <property type="protein sequence ID" value="CAH0529505.1"/>
    <property type="molecule type" value="Genomic_DNA"/>
</dbReference>
<dbReference type="PANTHER" id="PTHR30383">
    <property type="entry name" value="THIOESTERASE 1/PROTEASE 1/LYSOPHOSPHOLIPASE L1"/>
    <property type="match status" value="1"/>
</dbReference>
<dbReference type="Pfam" id="PF13472">
    <property type="entry name" value="Lipase_GDSL_2"/>
    <property type="match status" value="1"/>
</dbReference>
<sequence>MKTILCFGDSNTWGYSPSEPRRYTEQERWPTLLQARLPSGYRIIEEGQNGRNTVLDDPFDPGKKGLDYLLPCLETHHPDYVIILLGTNDLKSRFNLTASDISKGAARLVQVTQSFKHAYMEKAPEVLLIAPPHVYEADPNKEGFTGAEEKSKQLGHFYRLRANELGCHFFDASSTVTPCEKEGLHWHVDQHIKLADKLAQLIPEIFAQ</sequence>
<reference evidence="2" key="1">
    <citation type="submission" date="2021-12" db="EMBL/GenBank/DDBJ databases">
        <authorList>
            <person name="Rodrigo-Torres L."/>
            <person name="Arahal R. D."/>
            <person name="Lucena T."/>
        </authorList>
    </citation>
    <scope>NUCLEOTIDE SEQUENCE</scope>
    <source>
        <strain evidence="2">CECT 8226</strain>
    </source>
</reference>